<dbReference type="Gene3D" id="1.10.10.10">
    <property type="entry name" value="Winged helix-like DNA-binding domain superfamily/Winged helix DNA-binding domain"/>
    <property type="match status" value="1"/>
</dbReference>
<dbReference type="Pfam" id="PF08281">
    <property type="entry name" value="Sigma70_r4_2"/>
    <property type="match status" value="1"/>
</dbReference>
<evidence type="ECO:0000259" key="1">
    <source>
        <dbReference type="Pfam" id="PF08281"/>
    </source>
</evidence>
<protein>
    <submittedName>
        <fullName evidence="2">RNA polymerase sigma factor, sigma-70 family</fullName>
    </submittedName>
</protein>
<name>A0A1T4PSM0_9ENTE</name>
<dbReference type="GO" id="GO:0003677">
    <property type="term" value="F:DNA binding"/>
    <property type="evidence" value="ECO:0007669"/>
    <property type="project" value="InterPro"/>
</dbReference>
<keyword evidence="3" id="KW-1185">Reference proteome</keyword>
<gene>
    <name evidence="2" type="ORF">SAMN02745116_01907</name>
</gene>
<dbReference type="AlphaFoldDB" id="A0A1T4PSM0"/>
<dbReference type="OrthoDB" id="2166625at2"/>
<evidence type="ECO:0000313" key="3">
    <source>
        <dbReference type="Proteomes" id="UP000190328"/>
    </source>
</evidence>
<dbReference type="InterPro" id="IPR036388">
    <property type="entry name" value="WH-like_DNA-bd_sf"/>
</dbReference>
<dbReference type="RefSeq" id="WP_078807825.1">
    <property type="nucleotide sequence ID" value="NZ_FUXI01000022.1"/>
</dbReference>
<proteinExistence type="predicted"/>
<dbReference type="InterPro" id="IPR013249">
    <property type="entry name" value="RNA_pol_sigma70_r4_t2"/>
</dbReference>
<organism evidence="2 3">
    <name type="scientific">Pilibacter termitis</name>
    <dbReference type="NCBI Taxonomy" id="263852"/>
    <lineage>
        <taxon>Bacteria</taxon>
        <taxon>Bacillati</taxon>
        <taxon>Bacillota</taxon>
        <taxon>Bacilli</taxon>
        <taxon>Lactobacillales</taxon>
        <taxon>Enterococcaceae</taxon>
        <taxon>Pilibacter</taxon>
    </lineage>
</organism>
<dbReference type="GO" id="GO:0016987">
    <property type="term" value="F:sigma factor activity"/>
    <property type="evidence" value="ECO:0007669"/>
    <property type="project" value="InterPro"/>
</dbReference>
<accession>A0A1T4PSM0</accession>
<evidence type="ECO:0000313" key="2">
    <source>
        <dbReference type="EMBL" id="SJZ94276.1"/>
    </source>
</evidence>
<sequence length="201" mass="23833">MTKVKKTPKEKRGTYKYIDANGEVVDELKPGEHGVSELDIYELHQIDDQDVYYTMKAYHGIRTNKEKARIRAWIPRYIEQFKHDHHGIEPTKDVVQDAVKREFPMVQTFSINAFEAESHADDKNNFYYQAYLEEESKNSFDPRIERLEEVLTKLTDNQRWLIQKIFYEKVSQTDIAAELGITKQAVQNRLNKIYARLKKLF</sequence>
<dbReference type="CDD" id="cd06171">
    <property type="entry name" value="Sigma70_r4"/>
    <property type="match status" value="1"/>
</dbReference>
<dbReference type="GO" id="GO:0006352">
    <property type="term" value="P:DNA-templated transcription initiation"/>
    <property type="evidence" value="ECO:0007669"/>
    <property type="project" value="InterPro"/>
</dbReference>
<dbReference type="InterPro" id="IPR013324">
    <property type="entry name" value="RNA_pol_sigma_r3/r4-like"/>
</dbReference>
<dbReference type="STRING" id="263852.SAMN02745116_01907"/>
<dbReference type="EMBL" id="FUXI01000022">
    <property type="protein sequence ID" value="SJZ94276.1"/>
    <property type="molecule type" value="Genomic_DNA"/>
</dbReference>
<reference evidence="2 3" key="1">
    <citation type="submission" date="2017-02" db="EMBL/GenBank/DDBJ databases">
        <authorList>
            <person name="Peterson S.W."/>
        </authorList>
    </citation>
    <scope>NUCLEOTIDE SEQUENCE [LARGE SCALE GENOMIC DNA]</scope>
    <source>
        <strain evidence="2 3">ATCC BAA-1030</strain>
    </source>
</reference>
<dbReference type="Proteomes" id="UP000190328">
    <property type="component" value="Unassembled WGS sequence"/>
</dbReference>
<dbReference type="SUPFAM" id="SSF88659">
    <property type="entry name" value="Sigma3 and sigma4 domains of RNA polymerase sigma factors"/>
    <property type="match status" value="1"/>
</dbReference>
<feature type="domain" description="RNA polymerase sigma factor 70 region 4 type 2" evidence="1">
    <location>
        <begin position="145"/>
        <end position="197"/>
    </location>
</feature>